<organism evidence="5 6">
    <name type="scientific">Secundilactobacillus malefermentans</name>
    <dbReference type="NCBI Taxonomy" id="176292"/>
    <lineage>
        <taxon>Bacteria</taxon>
        <taxon>Bacillati</taxon>
        <taxon>Bacillota</taxon>
        <taxon>Bacilli</taxon>
        <taxon>Lactobacillales</taxon>
        <taxon>Lactobacillaceae</taxon>
        <taxon>Secundilactobacillus</taxon>
    </lineage>
</organism>
<dbReference type="PANTHER" id="PTHR33392:SF6">
    <property type="entry name" value="POLYISOPRENYL-TEICHOIC ACID--PEPTIDOGLYCAN TEICHOIC ACID TRANSFERASE TAGU"/>
    <property type="match status" value="1"/>
</dbReference>
<dbReference type="RefSeq" id="WP_010620505.1">
    <property type="nucleotide sequence ID" value="NZ_PUFO01000049.1"/>
</dbReference>
<reference evidence="5 6" key="1">
    <citation type="journal article" date="2019" name="Appl. Microbiol. Biotechnol.">
        <title>Uncovering carbohydrate metabolism through a genotype-phenotype association study of 56 lactic acid bacteria genomes.</title>
        <authorList>
            <person name="Buron-Moles G."/>
            <person name="Chailyan A."/>
            <person name="Dolejs I."/>
            <person name="Forster J."/>
            <person name="Miks M.H."/>
        </authorList>
    </citation>
    <scope>NUCLEOTIDE SEQUENCE [LARGE SCALE GENOMIC DNA]</scope>
    <source>
        <strain evidence="5 6">ATCC 49373</strain>
    </source>
</reference>
<keyword evidence="3" id="KW-0472">Membrane</keyword>
<sequence length="376" mass="40798">MSTNNQFPPEDPDNFSRRGSDHFRPKRKHHRVLWTILFMLLILLAGGSAWAYHAYNDAKDTFNETYQTGSTNKLRNVSSQLKKGKPISILLLGTDTGALGRKDVGRTDTIIVATVNPKKEKVTLTSIPRDTMVTIKGDSLSQDKINAAYTIGGASTAVSTVQSLLDVPIDFYAIVNMGGLEKMVDAVGGVDVTPPLTFKYGAANVTKGKKVHLNGKQALSYSRMRHSDPKGDYGRQTRQRQIIEKLIMKAVSLGSVTRYKSILKSISGNMKTDLTFNDMLTIASKYSDASHHLKSQHLQGTSTMVNGVDYEVASNTELKKVSNSIRKALGIKDSTKFTTDADNSSTTTSSDTTGTTDTTGGYGGTQQGPTQAPAGY</sequence>
<dbReference type="NCBIfam" id="TIGR00350">
    <property type="entry name" value="lytR_cpsA_psr"/>
    <property type="match status" value="1"/>
</dbReference>
<dbReference type="AlphaFoldDB" id="A0A4R5NP93"/>
<comment type="caution">
    <text evidence="5">The sequence shown here is derived from an EMBL/GenBank/DDBJ whole genome shotgun (WGS) entry which is preliminary data.</text>
</comment>
<dbReference type="EMBL" id="PUFO01000049">
    <property type="protein sequence ID" value="TDG77745.1"/>
    <property type="molecule type" value="Genomic_DNA"/>
</dbReference>
<evidence type="ECO:0000313" key="5">
    <source>
        <dbReference type="EMBL" id="TDG77745.1"/>
    </source>
</evidence>
<dbReference type="InterPro" id="IPR004474">
    <property type="entry name" value="LytR_CpsA_psr"/>
</dbReference>
<keyword evidence="6" id="KW-1185">Reference proteome</keyword>
<feature type="compositionally biased region" description="Basic and acidic residues" evidence="2">
    <location>
        <begin position="14"/>
        <end position="23"/>
    </location>
</feature>
<gene>
    <name evidence="5" type="ORF">C5L31_001734</name>
</gene>
<feature type="region of interest" description="Disordered" evidence="2">
    <location>
        <begin position="1"/>
        <end position="23"/>
    </location>
</feature>
<evidence type="ECO:0000256" key="1">
    <source>
        <dbReference type="ARBA" id="ARBA00006068"/>
    </source>
</evidence>
<name>A0A4R5NP93_9LACO</name>
<feature type="domain" description="Cell envelope-related transcriptional attenuator" evidence="4">
    <location>
        <begin position="106"/>
        <end position="250"/>
    </location>
</feature>
<dbReference type="Gene3D" id="3.40.630.190">
    <property type="entry name" value="LCP protein"/>
    <property type="match status" value="1"/>
</dbReference>
<dbReference type="OrthoDB" id="27330at2"/>
<keyword evidence="3" id="KW-1133">Transmembrane helix</keyword>
<keyword evidence="3" id="KW-0812">Transmembrane</keyword>
<proteinExistence type="inferred from homology"/>
<feature type="region of interest" description="Disordered" evidence="2">
    <location>
        <begin position="336"/>
        <end position="376"/>
    </location>
</feature>
<accession>A0A4R5NP93</accession>
<comment type="similarity">
    <text evidence="1">Belongs to the LytR/CpsA/Psr (LCP) family.</text>
</comment>
<feature type="compositionally biased region" description="Low complexity" evidence="2">
    <location>
        <begin position="338"/>
        <end position="359"/>
    </location>
</feature>
<dbReference type="Proteomes" id="UP000294854">
    <property type="component" value="Unassembled WGS sequence"/>
</dbReference>
<evidence type="ECO:0000259" key="4">
    <source>
        <dbReference type="Pfam" id="PF03816"/>
    </source>
</evidence>
<evidence type="ECO:0000256" key="3">
    <source>
        <dbReference type="SAM" id="Phobius"/>
    </source>
</evidence>
<dbReference type="InterPro" id="IPR050922">
    <property type="entry name" value="LytR/CpsA/Psr_CW_biosynth"/>
</dbReference>
<dbReference type="Pfam" id="PF03816">
    <property type="entry name" value="LytR_cpsA_psr"/>
    <property type="match status" value="1"/>
</dbReference>
<evidence type="ECO:0000256" key="2">
    <source>
        <dbReference type="SAM" id="MobiDB-lite"/>
    </source>
</evidence>
<protein>
    <recommendedName>
        <fullName evidence="4">Cell envelope-related transcriptional attenuator domain-containing protein</fullName>
    </recommendedName>
</protein>
<feature type="transmembrane region" description="Helical" evidence="3">
    <location>
        <begin position="32"/>
        <end position="52"/>
    </location>
</feature>
<evidence type="ECO:0000313" key="6">
    <source>
        <dbReference type="Proteomes" id="UP000294854"/>
    </source>
</evidence>
<feature type="compositionally biased region" description="Low complexity" evidence="2">
    <location>
        <begin position="367"/>
        <end position="376"/>
    </location>
</feature>
<dbReference type="PANTHER" id="PTHR33392">
    <property type="entry name" value="POLYISOPRENYL-TEICHOIC ACID--PEPTIDOGLYCAN TEICHOIC ACID TRANSFERASE TAGU"/>
    <property type="match status" value="1"/>
</dbReference>
<dbReference type="STRING" id="1122149.FD44_GL001955"/>